<name>A0AAE1P9B4_9EUCA</name>
<evidence type="ECO:0000256" key="1">
    <source>
        <dbReference type="SAM" id="MobiDB-lite"/>
    </source>
</evidence>
<sequence>MRYQKAANFQRWSKRGRSRKKRRKSKRRRKSKKRRKRPTKGAVLTSLPPPLSLYQYPSTKERRLLKDLLLKGPQATVGRIQFFRQALRTAAMPFPALKCSLLLLLPVTSRLTPRRSMPRQ</sequence>
<comment type="caution">
    <text evidence="2">The sequence shown here is derived from an EMBL/GenBank/DDBJ whole genome shotgun (WGS) entry which is preliminary data.</text>
</comment>
<dbReference type="AlphaFoldDB" id="A0AAE1P9B4"/>
<dbReference type="Proteomes" id="UP001292094">
    <property type="component" value="Unassembled WGS sequence"/>
</dbReference>
<organism evidence="2 3">
    <name type="scientific">Petrolisthes manimaculis</name>
    <dbReference type="NCBI Taxonomy" id="1843537"/>
    <lineage>
        <taxon>Eukaryota</taxon>
        <taxon>Metazoa</taxon>
        <taxon>Ecdysozoa</taxon>
        <taxon>Arthropoda</taxon>
        <taxon>Crustacea</taxon>
        <taxon>Multicrustacea</taxon>
        <taxon>Malacostraca</taxon>
        <taxon>Eumalacostraca</taxon>
        <taxon>Eucarida</taxon>
        <taxon>Decapoda</taxon>
        <taxon>Pleocyemata</taxon>
        <taxon>Anomura</taxon>
        <taxon>Galatheoidea</taxon>
        <taxon>Porcellanidae</taxon>
        <taxon>Petrolisthes</taxon>
    </lineage>
</organism>
<proteinExistence type="predicted"/>
<evidence type="ECO:0000313" key="2">
    <source>
        <dbReference type="EMBL" id="KAK4303022.1"/>
    </source>
</evidence>
<feature type="region of interest" description="Disordered" evidence="1">
    <location>
        <begin position="1"/>
        <end position="46"/>
    </location>
</feature>
<accession>A0AAE1P9B4</accession>
<feature type="compositionally biased region" description="Basic residues" evidence="1">
    <location>
        <begin position="12"/>
        <end position="39"/>
    </location>
</feature>
<evidence type="ECO:0000313" key="3">
    <source>
        <dbReference type="Proteomes" id="UP001292094"/>
    </source>
</evidence>
<gene>
    <name evidence="2" type="ORF">Pmani_024940</name>
</gene>
<protein>
    <submittedName>
        <fullName evidence="2">Uncharacterized protein</fullName>
    </submittedName>
</protein>
<dbReference type="EMBL" id="JAWZYT010002630">
    <property type="protein sequence ID" value="KAK4303022.1"/>
    <property type="molecule type" value="Genomic_DNA"/>
</dbReference>
<reference evidence="2" key="1">
    <citation type="submission" date="2023-11" db="EMBL/GenBank/DDBJ databases">
        <title>Genome assemblies of two species of porcelain crab, Petrolisthes cinctipes and Petrolisthes manimaculis (Anomura: Porcellanidae).</title>
        <authorList>
            <person name="Angst P."/>
        </authorList>
    </citation>
    <scope>NUCLEOTIDE SEQUENCE</scope>
    <source>
        <strain evidence="2">PB745_02</strain>
        <tissue evidence="2">Gill</tissue>
    </source>
</reference>
<keyword evidence="3" id="KW-1185">Reference proteome</keyword>